<evidence type="ECO:0000313" key="1">
    <source>
        <dbReference type="EMBL" id="GAV66291.1"/>
    </source>
</evidence>
<comment type="caution">
    <text evidence="1">The sequence shown here is derived from an EMBL/GenBank/DDBJ whole genome shotgun (WGS) entry which is preliminary data.</text>
</comment>
<sequence length="80" mass="9583">MPVILISREEKKRICEAWLHCLIVKVFGKTVEYNFLLSKIHQLWHPKYNLQSVKYEGINTICFDCDPIGDRKERCPMFIR</sequence>
<keyword evidence="2" id="KW-1185">Reference proteome</keyword>
<protein>
    <recommendedName>
        <fullName evidence="3">DUF4283 domain-containing protein</fullName>
    </recommendedName>
</protein>
<proteinExistence type="predicted"/>
<dbReference type="AlphaFoldDB" id="A0A1Q3BE57"/>
<name>A0A1Q3BE57_CEPFO</name>
<dbReference type="EMBL" id="BDDD01000468">
    <property type="protein sequence ID" value="GAV66291.1"/>
    <property type="molecule type" value="Genomic_DNA"/>
</dbReference>
<accession>A0A1Q3BE57</accession>
<dbReference type="Proteomes" id="UP000187406">
    <property type="component" value="Unassembled WGS sequence"/>
</dbReference>
<organism evidence="1 2">
    <name type="scientific">Cephalotus follicularis</name>
    <name type="common">Albany pitcher plant</name>
    <dbReference type="NCBI Taxonomy" id="3775"/>
    <lineage>
        <taxon>Eukaryota</taxon>
        <taxon>Viridiplantae</taxon>
        <taxon>Streptophyta</taxon>
        <taxon>Embryophyta</taxon>
        <taxon>Tracheophyta</taxon>
        <taxon>Spermatophyta</taxon>
        <taxon>Magnoliopsida</taxon>
        <taxon>eudicotyledons</taxon>
        <taxon>Gunneridae</taxon>
        <taxon>Pentapetalae</taxon>
        <taxon>rosids</taxon>
        <taxon>fabids</taxon>
        <taxon>Oxalidales</taxon>
        <taxon>Cephalotaceae</taxon>
        <taxon>Cephalotus</taxon>
    </lineage>
</organism>
<evidence type="ECO:0008006" key="3">
    <source>
        <dbReference type="Google" id="ProtNLM"/>
    </source>
</evidence>
<dbReference type="OrthoDB" id="1747161at2759"/>
<reference evidence="2" key="1">
    <citation type="submission" date="2016-04" db="EMBL/GenBank/DDBJ databases">
        <title>Cephalotus genome sequencing.</title>
        <authorList>
            <person name="Fukushima K."/>
            <person name="Hasebe M."/>
            <person name="Fang X."/>
        </authorList>
    </citation>
    <scope>NUCLEOTIDE SEQUENCE [LARGE SCALE GENOMIC DNA]</scope>
    <source>
        <strain evidence="2">cv. St1</strain>
    </source>
</reference>
<dbReference type="InParanoid" id="A0A1Q3BE57"/>
<gene>
    <name evidence="1" type="ORF">CFOL_v3_09801</name>
</gene>
<evidence type="ECO:0000313" key="2">
    <source>
        <dbReference type="Proteomes" id="UP000187406"/>
    </source>
</evidence>